<evidence type="ECO:0000256" key="1">
    <source>
        <dbReference type="SAM" id="MobiDB-lite"/>
    </source>
</evidence>
<sequence length="133" mass="14827">MKFHFSRGFVSKTDKPLTYQESLMLDLQKTRCELEDAYAGFDYVTDPDLIDCYIYEQNAVMKRYRYLLQQAAGLSAMRLSSEELSSGGFSLEETAPRKTSSEKLSSEKLSSDKLSSGEFPAAMPPPAKQTAAG</sequence>
<name>A0A9D2I990_9FIRM</name>
<dbReference type="AlphaFoldDB" id="A0A9D2I990"/>
<accession>A0A9D2I990</accession>
<evidence type="ECO:0000313" key="3">
    <source>
        <dbReference type="Proteomes" id="UP000886858"/>
    </source>
</evidence>
<gene>
    <name evidence="2" type="ORF">H9717_16095</name>
</gene>
<protein>
    <submittedName>
        <fullName evidence="2">YaaL family protein</fullName>
    </submittedName>
</protein>
<comment type="caution">
    <text evidence="2">The sequence shown here is derived from an EMBL/GenBank/DDBJ whole genome shotgun (WGS) entry which is preliminary data.</text>
</comment>
<reference evidence="2" key="2">
    <citation type="submission" date="2021-04" db="EMBL/GenBank/DDBJ databases">
        <authorList>
            <person name="Gilroy R."/>
        </authorList>
    </citation>
    <scope>NUCLEOTIDE SEQUENCE</scope>
    <source>
        <strain evidence="2">CHK179-7159</strain>
    </source>
</reference>
<evidence type="ECO:0000313" key="2">
    <source>
        <dbReference type="EMBL" id="HJA94607.1"/>
    </source>
</evidence>
<organism evidence="2 3">
    <name type="scientific">Candidatus Eisenbergiella merdipullorum</name>
    <dbReference type="NCBI Taxonomy" id="2838553"/>
    <lineage>
        <taxon>Bacteria</taxon>
        <taxon>Bacillati</taxon>
        <taxon>Bacillota</taxon>
        <taxon>Clostridia</taxon>
        <taxon>Lachnospirales</taxon>
        <taxon>Lachnospiraceae</taxon>
        <taxon>Eisenbergiella</taxon>
    </lineage>
</organism>
<dbReference type="InterPro" id="IPR019644">
    <property type="entry name" value="DUF2508"/>
</dbReference>
<dbReference type="Pfam" id="PF10704">
    <property type="entry name" value="DUF2508"/>
    <property type="match status" value="1"/>
</dbReference>
<proteinExistence type="predicted"/>
<dbReference type="Proteomes" id="UP000886858">
    <property type="component" value="Unassembled WGS sequence"/>
</dbReference>
<reference evidence="2" key="1">
    <citation type="journal article" date="2021" name="PeerJ">
        <title>Extensive microbial diversity within the chicken gut microbiome revealed by metagenomics and culture.</title>
        <authorList>
            <person name="Gilroy R."/>
            <person name="Ravi A."/>
            <person name="Getino M."/>
            <person name="Pursley I."/>
            <person name="Horton D.L."/>
            <person name="Alikhan N.F."/>
            <person name="Baker D."/>
            <person name="Gharbi K."/>
            <person name="Hall N."/>
            <person name="Watson M."/>
            <person name="Adriaenssens E.M."/>
            <person name="Foster-Nyarko E."/>
            <person name="Jarju S."/>
            <person name="Secka A."/>
            <person name="Antonio M."/>
            <person name="Oren A."/>
            <person name="Chaudhuri R.R."/>
            <person name="La Ragione R."/>
            <person name="Hildebrand F."/>
            <person name="Pallen M.J."/>
        </authorList>
    </citation>
    <scope>NUCLEOTIDE SEQUENCE</scope>
    <source>
        <strain evidence="2">CHK179-7159</strain>
    </source>
</reference>
<feature type="region of interest" description="Disordered" evidence="1">
    <location>
        <begin position="85"/>
        <end position="133"/>
    </location>
</feature>
<dbReference type="EMBL" id="DWYY01000187">
    <property type="protein sequence ID" value="HJA94607.1"/>
    <property type="molecule type" value="Genomic_DNA"/>
</dbReference>
<feature type="compositionally biased region" description="Basic and acidic residues" evidence="1">
    <location>
        <begin position="94"/>
        <end position="111"/>
    </location>
</feature>